<name>A0A392SC46_9FABA</name>
<comment type="caution">
    <text evidence="1">The sequence shown here is derived from an EMBL/GenBank/DDBJ whole genome shotgun (WGS) entry which is preliminary data.</text>
</comment>
<dbReference type="Proteomes" id="UP000265520">
    <property type="component" value="Unassembled WGS sequence"/>
</dbReference>
<proteinExistence type="predicted"/>
<accession>A0A392SC46</accession>
<dbReference type="EMBL" id="LXQA010358588">
    <property type="protein sequence ID" value="MCI46513.1"/>
    <property type="molecule type" value="Genomic_DNA"/>
</dbReference>
<evidence type="ECO:0000313" key="2">
    <source>
        <dbReference type="Proteomes" id="UP000265520"/>
    </source>
</evidence>
<reference evidence="1 2" key="1">
    <citation type="journal article" date="2018" name="Front. Plant Sci.">
        <title>Red Clover (Trifolium pratense) and Zigzag Clover (T. medium) - A Picture of Genomic Similarities and Differences.</title>
        <authorList>
            <person name="Dluhosova J."/>
            <person name="Istvanek J."/>
            <person name="Nedelnik J."/>
            <person name="Repkova J."/>
        </authorList>
    </citation>
    <scope>NUCLEOTIDE SEQUENCE [LARGE SCALE GENOMIC DNA]</scope>
    <source>
        <strain evidence="2">cv. 10/8</strain>
        <tissue evidence="1">Leaf</tissue>
    </source>
</reference>
<feature type="non-terminal residue" evidence="1">
    <location>
        <position position="87"/>
    </location>
</feature>
<organism evidence="1 2">
    <name type="scientific">Trifolium medium</name>
    <dbReference type="NCBI Taxonomy" id="97028"/>
    <lineage>
        <taxon>Eukaryota</taxon>
        <taxon>Viridiplantae</taxon>
        <taxon>Streptophyta</taxon>
        <taxon>Embryophyta</taxon>
        <taxon>Tracheophyta</taxon>
        <taxon>Spermatophyta</taxon>
        <taxon>Magnoliopsida</taxon>
        <taxon>eudicotyledons</taxon>
        <taxon>Gunneridae</taxon>
        <taxon>Pentapetalae</taxon>
        <taxon>rosids</taxon>
        <taxon>fabids</taxon>
        <taxon>Fabales</taxon>
        <taxon>Fabaceae</taxon>
        <taxon>Papilionoideae</taxon>
        <taxon>50 kb inversion clade</taxon>
        <taxon>NPAAA clade</taxon>
        <taxon>Hologalegina</taxon>
        <taxon>IRL clade</taxon>
        <taxon>Trifolieae</taxon>
        <taxon>Trifolium</taxon>
    </lineage>
</organism>
<sequence length="87" mass="10125">MIKKKLVMQGKEKFQVCILSLWFLRVAQVYCRVAPVSFEDGWKVLLVARRAGRNGALHRSSRFQHRWVRIAARRADSYGASRIFICS</sequence>
<evidence type="ECO:0000313" key="1">
    <source>
        <dbReference type="EMBL" id="MCI46513.1"/>
    </source>
</evidence>
<keyword evidence="2" id="KW-1185">Reference proteome</keyword>
<dbReference type="AlphaFoldDB" id="A0A392SC46"/>
<protein>
    <submittedName>
        <fullName evidence="1">Uncharacterized protein</fullName>
    </submittedName>
</protein>